<dbReference type="PANTHER" id="PTHR21310:SF40">
    <property type="entry name" value="AMINOGLYCOSIDE PHOSPHOTRANSFERASE DOMAIN-CONTAINING PROTEIN-RELATED"/>
    <property type="match status" value="1"/>
</dbReference>
<evidence type="ECO:0000313" key="3">
    <source>
        <dbReference type="Proteomes" id="UP001597045"/>
    </source>
</evidence>
<dbReference type="SUPFAM" id="SSF56112">
    <property type="entry name" value="Protein kinase-like (PK-like)"/>
    <property type="match status" value="1"/>
</dbReference>
<dbReference type="EMBL" id="JBHTIS010000066">
    <property type="protein sequence ID" value="MFD1044505.1"/>
    <property type="molecule type" value="Genomic_DNA"/>
</dbReference>
<name>A0ABW3M1D7_9PSEU</name>
<accession>A0ABW3M1D7</accession>
<organism evidence="2 3">
    <name type="scientific">Kibdelosporangium lantanae</name>
    <dbReference type="NCBI Taxonomy" id="1497396"/>
    <lineage>
        <taxon>Bacteria</taxon>
        <taxon>Bacillati</taxon>
        <taxon>Actinomycetota</taxon>
        <taxon>Actinomycetes</taxon>
        <taxon>Pseudonocardiales</taxon>
        <taxon>Pseudonocardiaceae</taxon>
        <taxon>Kibdelosporangium</taxon>
    </lineage>
</organism>
<evidence type="ECO:0000259" key="1">
    <source>
        <dbReference type="Pfam" id="PF01636"/>
    </source>
</evidence>
<sequence length="299" mass="33804">MPANKPFTTELTDAVMQAACDSVRLSTAGASLLRFGENAIYRLASLPVVVRVGRSVDAAEKETHVARWLEGHEFPAARLALDFNEPVVVEGVPVTFWENIDETSGDITSSEFGTILHDLHRLPPPTDFALPAFEPMPKVEKRLHAMPEGQLDPDDIEFLRDKFKDLSTEYEQLRFVLPPGPIHGDAHVGNLMRARDGQIKLIDLEDFAFGPREWDAAVLSVRHQAFGWVTEEDYQRYVAAYGFDPIKWDGFPVIRAIRELNMTTWLAQTMGESADVADEVRKRISDLRDDQTPRDWRAF</sequence>
<keyword evidence="3" id="KW-1185">Reference proteome</keyword>
<gene>
    <name evidence="2" type="ORF">ACFQ1S_02320</name>
</gene>
<dbReference type="PANTHER" id="PTHR21310">
    <property type="entry name" value="AMINOGLYCOSIDE PHOSPHOTRANSFERASE-RELATED-RELATED"/>
    <property type="match status" value="1"/>
</dbReference>
<comment type="caution">
    <text evidence="2">The sequence shown here is derived from an EMBL/GenBank/DDBJ whole genome shotgun (WGS) entry which is preliminary data.</text>
</comment>
<dbReference type="InterPro" id="IPR051678">
    <property type="entry name" value="AGP_Transferase"/>
</dbReference>
<feature type="domain" description="Aminoglycoside phosphotransferase" evidence="1">
    <location>
        <begin position="48"/>
        <end position="247"/>
    </location>
</feature>
<dbReference type="Pfam" id="PF01636">
    <property type="entry name" value="APH"/>
    <property type="match status" value="1"/>
</dbReference>
<reference evidence="3" key="1">
    <citation type="journal article" date="2019" name="Int. J. Syst. Evol. Microbiol.">
        <title>The Global Catalogue of Microorganisms (GCM) 10K type strain sequencing project: providing services to taxonomists for standard genome sequencing and annotation.</title>
        <authorList>
            <consortium name="The Broad Institute Genomics Platform"/>
            <consortium name="The Broad Institute Genome Sequencing Center for Infectious Disease"/>
            <person name="Wu L."/>
            <person name="Ma J."/>
        </authorList>
    </citation>
    <scope>NUCLEOTIDE SEQUENCE [LARGE SCALE GENOMIC DNA]</scope>
    <source>
        <strain evidence="3">JCM 31486</strain>
    </source>
</reference>
<dbReference type="Gene3D" id="3.90.1200.10">
    <property type="match status" value="1"/>
</dbReference>
<evidence type="ECO:0000313" key="2">
    <source>
        <dbReference type="EMBL" id="MFD1044505.1"/>
    </source>
</evidence>
<dbReference type="InterPro" id="IPR002575">
    <property type="entry name" value="Aminoglycoside_PTrfase"/>
</dbReference>
<dbReference type="InterPro" id="IPR011009">
    <property type="entry name" value="Kinase-like_dom_sf"/>
</dbReference>
<protein>
    <submittedName>
        <fullName evidence="2">Phosphotransferase family protein</fullName>
    </submittedName>
</protein>
<dbReference type="Proteomes" id="UP001597045">
    <property type="component" value="Unassembled WGS sequence"/>
</dbReference>
<proteinExistence type="predicted"/>